<feature type="domain" description="DnaB/C C-terminal" evidence="3">
    <location>
        <begin position="136"/>
        <end position="206"/>
    </location>
</feature>
<dbReference type="PANTHER" id="PTHR37293:SF5">
    <property type="entry name" value="DNA REPLICATION PROTEIN"/>
    <property type="match status" value="1"/>
</dbReference>
<evidence type="ECO:0000313" key="5">
    <source>
        <dbReference type="Proteomes" id="UP000439752"/>
    </source>
</evidence>
<comment type="similarity">
    <text evidence="1">Belongs to the DnaB/DnaD family.</text>
</comment>
<dbReference type="InterPro" id="IPR053162">
    <property type="entry name" value="DnaD"/>
</dbReference>
<dbReference type="AlphaFoldDB" id="A0A653IHN1"/>
<evidence type="ECO:0000256" key="2">
    <source>
        <dbReference type="SAM" id="MobiDB-lite"/>
    </source>
</evidence>
<name>A0A653IHN1_9BACL</name>
<evidence type="ECO:0000313" key="4">
    <source>
        <dbReference type="EMBL" id="VWX38745.1"/>
    </source>
</evidence>
<dbReference type="Pfam" id="PF07261">
    <property type="entry name" value="DnaB_2"/>
    <property type="match status" value="1"/>
</dbReference>
<dbReference type="SUPFAM" id="SSF158499">
    <property type="entry name" value="DnaD domain-like"/>
    <property type="match status" value="1"/>
</dbReference>
<proteinExistence type="inferred from homology"/>
<dbReference type="InterPro" id="IPR006343">
    <property type="entry name" value="DnaB/C_C"/>
</dbReference>
<dbReference type="RefSeq" id="WP_159172596.1">
    <property type="nucleotide sequence ID" value="NZ_LR732308.1"/>
</dbReference>
<accession>A0A653IHN1</accession>
<gene>
    <name evidence="4" type="ORF">EXIGUO9Y_80073</name>
</gene>
<feature type="compositionally biased region" description="Basic and acidic residues" evidence="2">
    <location>
        <begin position="201"/>
        <end position="214"/>
    </location>
</feature>
<feature type="region of interest" description="Disordered" evidence="2">
    <location>
        <begin position="97"/>
        <end position="126"/>
    </location>
</feature>
<protein>
    <recommendedName>
        <fullName evidence="3">DnaB/C C-terminal domain-containing protein</fullName>
    </recommendedName>
</protein>
<keyword evidence="5" id="KW-1185">Reference proteome</keyword>
<dbReference type="Proteomes" id="UP000439752">
    <property type="component" value="Unassembled WGS sequence"/>
</dbReference>
<dbReference type="InterPro" id="IPR034829">
    <property type="entry name" value="DnaD-like_sf"/>
</dbReference>
<feature type="region of interest" description="Disordered" evidence="2">
    <location>
        <begin position="199"/>
        <end position="221"/>
    </location>
</feature>
<feature type="compositionally biased region" description="Basic and acidic residues" evidence="2">
    <location>
        <begin position="112"/>
        <end position="126"/>
    </location>
</feature>
<evidence type="ECO:0000259" key="3">
    <source>
        <dbReference type="Pfam" id="PF07261"/>
    </source>
</evidence>
<dbReference type="PANTHER" id="PTHR37293">
    <property type="entry name" value="PHAGE REPLICATION PROTEIN-RELATED"/>
    <property type="match status" value="1"/>
</dbReference>
<dbReference type="NCBIfam" id="TIGR01446">
    <property type="entry name" value="DnaD_dom"/>
    <property type="match status" value="1"/>
</dbReference>
<dbReference type="EMBL" id="CABWKQ010000058">
    <property type="protein sequence ID" value="VWX38745.1"/>
    <property type="molecule type" value="Genomic_DNA"/>
</dbReference>
<dbReference type="Pfam" id="PF13730">
    <property type="entry name" value="HTH_36"/>
    <property type="match status" value="1"/>
</dbReference>
<sequence>MHPYLQVEHRVLRDGQQFSSVHEKMIYLILASYAGASGSAFPSHQTIADAVPCGKTTVKACLTSLLEKGLIEKDERFNQHGGQTSNEYHVRPVPDAVRLPGEQEPTTGAARGDGEEPVLKKQSLKKEPSSTASSVFTLFEAEIGCTSPWIKQQLAQAVTKTSHDVVVHAIEQAAAANVRKWQYVKAVIDQLHARQITSGEQIKRHESRRAERPLRTKQTKQTKYRSSAVLPAWVETERTEQRLFEQKRRAAWTASVPEEAELTELLAQLI</sequence>
<dbReference type="Gene3D" id="1.10.10.630">
    <property type="entry name" value="DnaD domain-like"/>
    <property type="match status" value="1"/>
</dbReference>
<dbReference type="InterPro" id="IPR036388">
    <property type="entry name" value="WH-like_DNA-bd_sf"/>
</dbReference>
<evidence type="ECO:0000256" key="1">
    <source>
        <dbReference type="ARBA" id="ARBA00093462"/>
    </source>
</evidence>
<reference evidence="4 5" key="1">
    <citation type="submission" date="2019-10" db="EMBL/GenBank/DDBJ databases">
        <authorList>
            <person name="Karimi E."/>
        </authorList>
    </citation>
    <scope>NUCLEOTIDE SEQUENCE [LARGE SCALE GENOMIC DNA]</scope>
    <source>
        <strain evidence="4">Exiguobacterium sp. 9Y</strain>
    </source>
</reference>
<dbReference type="Gene3D" id="1.10.10.10">
    <property type="entry name" value="Winged helix-like DNA-binding domain superfamily/Winged helix DNA-binding domain"/>
    <property type="match status" value="1"/>
</dbReference>
<organism evidence="4 5">
    <name type="scientific">Exiguobacterium oxidotolerans</name>
    <dbReference type="NCBI Taxonomy" id="223958"/>
    <lineage>
        <taxon>Bacteria</taxon>
        <taxon>Bacillati</taxon>
        <taxon>Bacillota</taxon>
        <taxon>Bacilli</taxon>
        <taxon>Bacillales</taxon>
        <taxon>Bacillales Family XII. Incertae Sedis</taxon>
        <taxon>Exiguobacterium</taxon>
    </lineage>
</organism>